<dbReference type="AlphaFoldDB" id="A0A4R5KNU4"/>
<organism evidence="1 2">
    <name type="scientific">Paenibacillus piri</name>
    <dbReference type="NCBI Taxonomy" id="2547395"/>
    <lineage>
        <taxon>Bacteria</taxon>
        <taxon>Bacillati</taxon>
        <taxon>Bacillota</taxon>
        <taxon>Bacilli</taxon>
        <taxon>Bacillales</taxon>
        <taxon>Paenibacillaceae</taxon>
        <taxon>Paenibacillus</taxon>
    </lineage>
</organism>
<name>A0A4R5KNU4_9BACL</name>
<reference evidence="1 2" key="1">
    <citation type="submission" date="2019-03" db="EMBL/GenBank/DDBJ databases">
        <title>This is whole genome sequence of Paenibacillus sp MS74 strain.</title>
        <authorList>
            <person name="Trinh H.N."/>
        </authorList>
    </citation>
    <scope>NUCLEOTIDE SEQUENCE [LARGE SCALE GENOMIC DNA]</scope>
    <source>
        <strain evidence="1 2">MS74</strain>
    </source>
</reference>
<dbReference type="OrthoDB" id="2624411at2"/>
<evidence type="ECO:0000313" key="2">
    <source>
        <dbReference type="Proteomes" id="UP000295636"/>
    </source>
</evidence>
<comment type="caution">
    <text evidence="1">The sequence shown here is derived from an EMBL/GenBank/DDBJ whole genome shotgun (WGS) entry which is preliminary data.</text>
</comment>
<keyword evidence="2" id="KW-1185">Reference proteome</keyword>
<accession>A0A4R5KNU4</accession>
<gene>
    <name evidence="1" type="ORF">E1757_18385</name>
</gene>
<dbReference type="EMBL" id="SMRT01000008">
    <property type="protein sequence ID" value="TDF96347.1"/>
    <property type="molecule type" value="Genomic_DNA"/>
</dbReference>
<evidence type="ECO:0000313" key="1">
    <source>
        <dbReference type="EMBL" id="TDF96347.1"/>
    </source>
</evidence>
<protein>
    <recommendedName>
        <fullName evidence="3">KTSC domain-containing protein</fullName>
    </recommendedName>
</protein>
<evidence type="ECO:0008006" key="3">
    <source>
        <dbReference type="Google" id="ProtNLM"/>
    </source>
</evidence>
<sequence>MNYITIGCKQIAYVSYDDQTLQMHIRYHTGHSQVCDGIGREQVQQLIQSDNPYDCIMRLIQLSRSLGVQRQPVTFSPS</sequence>
<dbReference type="RefSeq" id="WP_133230695.1">
    <property type="nucleotide sequence ID" value="NZ_SMRT01000008.1"/>
</dbReference>
<dbReference type="Proteomes" id="UP000295636">
    <property type="component" value="Unassembled WGS sequence"/>
</dbReference>
<proteinExistence type="predicted"/>